<dbReference type="Proteomes" id="UP000504610">
    <property type="component" value="Chromosome 4"/>
</dbReference>
<dbReference type="OrthoDB" id="1082014at2759"/>
<gene>
    <name evidence="5" type="primary">LOC108850081</name>
</gene>
<dbReference type="RefSeq" id="XP_018479170.1">
    <property type="nucleotide sequence ID" value="XM_018623668.1"/>
</dbReference>
<comment type="similarity">
    <text evidence="1">Belongs to the LOB domain-containing protein family.</text>
</comment>
<evidence type="ECO:0000313" key="4">
    <source>
        <dbReference type="Proteomes" id="UP000504610"/>
    </source>
</evidence>
<protein>
    <submittedName>
        <fullName evidence="5">LOB domain-containing protein 32-like</fullName>
    </submittedName>
</protein>
<dbReference type="InterPro" id="IPR004883">
    <property type="entry name" value="LOB"/>
</dbReference>
<name>A0A6J0N3E1_RAPSA</name>
<dbReference type="PANTHER" id="PTHR31301:SF181">
    <property type="entry name" value="LOB DOMAIN-CONTAINING PROTEIN"/>
    <property type="match status" value="1"/>
</dbReference>
<dbReference type="Pfam" id="PF03195">
    <property type="entry name" value="LOB"/>
    <property type="match status" value="1"/>
</dbReference>
<dbReference type="AlphaFoldDB" id="A0A6J0N3E1"/>
<dbReference type="PANTHER" id="PTHR31301">
    <property type="entry name" value="LOB DOMAIN-CONTAINING PROTEIN 4-RELATED"/>
    <property type="match status" value="1"/>
</dbReference>
<accession>A0A6J0N3E1</accession>
<sequence length="161" mass="17832">MDLAICAACKFTSNGPCTLGNGDACIMAPFFPSTEPDKFDRVNKVFGVVNVYKILSILEEPLQREYAVNALCYEAEARIQDPIHGNYDLKLAYDNILNKFKRDIDSAINELEIPTDKKNQLKRLVDARRNAIIGMRENEQGGVHRADGASTSSGPANQNQP</sequence>
<dbReference type="KEGG" id="rsz:108850081"/>
<evidence type="ECO:0000256" key="2">
    <source>
        <dbReference type="SAM" id="MobiDB-lite"/>
    </source>
</evidence>
<dbReference type="PROSITE" id="PS50891">
    <property type="entry name" value="LOB"/>
    <property type="match status" value="1"/>
</dbReference>
<feature type="region of interest" description="Disordered" evidence="2">
    <location>
        <begin position="136"/>
        <end position="161"/>
    </location>
</feature>
<dbReference type="GeneID" id="108850081"/>
<evidence type="ECO:0000313" key="5">
    <source>
        <dbReference type="RefSeq" id="XP_018479170.1"/>
    </source>
</evidence>
<evidence type="ECO:0000259" key="3">
    <source>
        <dbReference type="PROSITE" id="PS50891"/>
    </source>
</evidence>
<reference evidence="5" key="2">
    <citation type="submission" date="2025-08" db="UniProtKB">
        <authorList>
            <consortium name="RefSeq"/>
        </authorList>
    </citation>
    <scope>IDENTIFICATION</scope>
    <source>
        <tissue evidence="5">Leaf</tissue>
    </source>
</reference>
<reference evidence="4" key="1">
    <citation type="journal article" date="2019" name="Database">
        <title>The radish genome database (RadishGD): an integrated information resource for radish genomics.</title>
        <authorList>
            <person name="Yu H.J."/>
            <person name="Baek S."/>
            <person name="Lee Y.J."/>
            <person name="Cho A."/>
            <person name="Mun J.H."/>
        </authorList>
    </citation>
    <scope>NUCLEOTIDE SEQUENCE [LARGE SCALE GENOMIC DNA]</scope>
    <source>
        <strain evidence="4">cv. WK10039</strain>
    </source>
</reference>
<feature type="compositionally biased region" description="Basic and acidic residues" evidence="2">
    <location>
        <begin position="136"/>
        <end position="147"/>
    </location>
</feature>
<proteinExistence type="inferred from homology"/>
<keyword evidence="4" id="KW-1185">Reference proteome</keyword>
<feature type="domain" description="LOB" evidence="3">
    <location>
        <begin position="4"/>
        <end position="111"/>
    </location>
</feature>
<organism evidence="4 5">
    <name type="scientific">Raphanus sativus</name>
    <name type="common">Radish</name>
    <name type="synonym">Raphanus raphanistrum var. sativus</name>
    <dbReference type="NCBI Taxonomy" id="3726"/>
    <lineage>
        <taxon>Eukaryota</taxon>
        <taxon>Viridiplantae</taxon>
        <taxon>Streptophyta</taxon>
        <taxon>Embryophyta</taxon>
        <taxon>Tracheophyta</taxon>
        <taxon>Spermatophyta</taxon>
        <taxon>Magnoliopsida</taxon>
        <taxon>eudicotyledons</taxon>
        <taxon>Gunneridae</taxon>
        <taxon>Pentapetalae</taxon>
        <taxon>rosids</taxon>
        <taxon>malvids</taxon>
        <taxon>Brassicales</taxon>
        <taxon>Brassicaceae</taxon>
        <taxon>Brassiceae</taxon>
        <taxon>Raphanus</taxon>
    </lineage>
</organism>
<feature type="compositionally biased region" description="Polar residues" evidence="2">
    <location>
        <begin position="149"/>
        <end position="161"/>
    </location>
</feature>
<evidence type="ECO:0000256" key="1">
    <source>
        <dbReference type="ARBA" id="ARBA00005474"/>
    </source>
</evidence>